<keyword evidence="2" id="KW-1133">Transmembrane helix</keyword>
<keyword evidence="2" id="KW-0812">Transmembrane</keyword>
<feature type="region of interest" description="Disordered" evidence="1">
    <location>
        <begin position="1"/>
        <end position="269"/>
    </location>
</feature>
<feature type="compositionally biased region" description="Gly residues" evidence="1">
    <location>
        <begin position="130"/>
        <end position="145"/>
    </location>
</feature>
<evidence type="ECO:0000256" key="1">
    <source>
        <dbReference type="SAM" id="MobiDB-lite"/>
    </source>
</evidence>
<evidence type="ECO:0000256" key="2">
    <source>
        <dbReference type="SAM" id="Phobius"/>
    </source>
</evidence>
<feature type="transmembrane region" description="Helical" evidence="2">
    <location>
        <begin position="271"/>
        <end position="290"/>
    </location>
</feature>
<accession>A0A1N6YS61</accession>
<sequence length="430" mass="44419">MSVVAGRRARREPDERPSRAALADGRDAAPGDDAPTRSDADGDASADDDASGDGPARALTVRGPGVAPQPRAVPGTDATPAPGRSARTEPRSPRTGPPAERQQTGPPRAGQVPAPARSRRDPPETADGPAGTGDGPAGTGDGPAGTGDESPARPAAERPGHEATPSRDGDRVPEAERAQLAADVEPTTGAPVDALPRRVPVRQSKRRRRLGLGTDGEPAADDQTVWAPIEEVHWDGTPIREEPAPERNRPARDGAGQRRRARRASHPPDPLPGLAALLALSLVAAFFAWVSAGPLWVALGHATHGTSLITDCSGSGLTQRCRGIFTADDRRFIAHGVRVSDVPADQAVAGRTLPARMTGPEGGTAYADTGGAAHHLRWVLGLLAVAGCGAGIARWTGATRLKGQRARRWGIGLAFAGPALITAGFLVTAW</sequence>
<feature type="transmembrane region" description="Helical" evidence="2">
    <location>
        <begin position="378"/>
        <end position="397"/>
    </location>
</feature>
<keyword evidence="4" id="KW-1185">Reference proteome</keyword>
<feature type="compositionally biased region" description="Acidic residues" evidence="1">
    <location>
        <begin position="41"/>
        <end position="51"/>
    </location>
</feature>
<evidence type="ECO:0000313" key="4">
    <source>
        <dbReference type="Proteomes" id="UP000186004"/>
    </source>
</evidence>
<name>A0A1N6YS61_9ACTN</name>
<feature type="compositionally biased region" description="Basic residues" evidence="1">
    <location>
        <begin position="199"/>
        <end position="210"/>
    </location>
</feature>
<protein>
    <submittedName>
        <fullName evidence="3">Uncharacterized protein</fullName>
    </submittedName>
</protein>
<organism evidence="3 4">
    <name type="scientific">Micromonospora avicenniae</name>
    <dbReference type="NCBI Taxonomy" id="1198245"/>
    <lineage>
        <taxon>Bacteria</taxon>
        <taxon>Bacillati</taxon>
        <taxon>Actinomycetota</taxon>
        <taxon>Actinomycetes</taxon>
        <taxon>Micromonosporales</taxon>
        <taxon>Micromonosporaceae</taxon>
        <taxon>Micromonospora</taxon>
    </lineage>
</organism>
<feature type="transmembrane region" description="Helical" evidence="2">
    <location>
        <begin position="409"/>
        <end position="429"/>
    </location>
</feature>
<dbReference type="AlphaFoldDB" id="A0A1N6YS61"/>
<dbReference type="EMBL" id="FTNF01000007">
    <property type="protein sequence ID" value="SIR17407.1"/>
    <property type="molecule type" value="Genomic_DNA"/>
</dbReference>
<reference evidence="3 4" key="1">
    <citation type="submission" date="2017-01" db="EMBL/GenBank/DDBJ databases">
        <authorList>
            <person name="Mah S.A."/>
            <person name="Swanson W.J."/>
            <person name="Moy G.W."/>
            <person name="Vacquier V.D."/>
        </authorList>
    </citation>
    <scope>NUCLEOTIDE SEQUENCE [LARGE SCALE GENOMIC DNA]</scope>
    <source>
        <strain evidence="3 4">DSM 45758</strain>
    </source>
</reference>
<dbReference type="Proteomes" id="UP000186004">
    <property type="component" value="Unassembled WGS sequence"/>
</dbReference>
<feature type="compositionally biased region" description="Basic and acidic residues" evidence="1">
    <location>
        <begin position="11"/>
        <end position="40"/>
    </location>
</feature>
<evidence type="ECO:0000313" key="3">
    <source>
        <dbReference type="EMBL" id="SIR17407.1"/>
    </source>
</evidence>
<feature type="compositionally biased region" description="Basic and acidic residues" evidence="1">
    <location>
        <begin position="155"/>
        <end position="177"/>
    </location>
</feature>
<gene>
    <name evidence="3" type="ORF">SAMN05444858_1072</name>
</gene>
<feature type="compositionally biased region" description="Basic and acidic residues" evidence="1">
    <location>
        <begin position="230"/>
        <end position="256"/>
    </location>
</feature>
<proteinExistence type="predicted"/>
<keyword evidence="2" id="KW-0472">Membrane</keyword>